<dbReference type="RefSeq" id="WP_022242584.1">
    <property type="nucleotide sequence ID" value="NZ_JAJEQW010000001.1"/>
</dbReference>
<dbReference type="EMBL" id="JAJEQW010000001">
    <property type="protein sequence ID" value="MCC2240981.1"/>
    <property type="molecule type" value="Genomic_DNA"/>
</dbReference>
<dbReference type="AlphaFoldDB" id="A0AAW4W858"/>
<protein>
    <submittedName>
        <fullName evidence="1">Uncharacterized protein</fullName>
    </submittedName>
</protein>
<organism evidence="1 2">
    <name type="scientific">Roseburia amylophila</name>
    <dbReference type="NCBI Taxonomy" id="2981794"/>
    <lineage>
        <taxon>Bacteria</taxon>
        <taxon>Bacillati</taxon>
        <taxon>Bacillota</taxon>
        <taxon>Clostridia</taxon>
        <taxon>Lachnospirales</taxon>
        <taxon>Lachnospiraceae</taxon>
        <taxon>Roseburia</taxon>
    </lineage>
</organism>
<evidence type="ECO:0000313" key="1">
    <source>
        <dbReference type="EMBL" id="MCC2240981.1"/>
    </source>
</evidence>
<comment type="caution">
    <text evidence="1">The sequence shown here is derived from an EMBL/GenBank/DDBJ whole genome shotgun (WGS) entry which is preliminary data.</text>
</comment>
<evidence type="ECO:0000313" key="2">
    <source>
        <dbReference type="Proteomes" id="UP001198893"/>
    </source>
</evidence>
<dbReference type="Proteomes" id="UP001198893">
    <property type="component" value="Unassembled WGS sequence"/>
</dbReference>
<gene>
    <name evidence="1" type="ORF">LKD47_01520</name>
</gene>
<reference evidence="1" key="1">
    <citation type="submission" date="2021-10" db="EMBL/GenBank/DDBJ databases">
        <title>Anaerobic single-cell dispensing facilitates the cultivation of human gut bacteria.</title>
        <authorList>
            <person name="Afrizal A."/>
        </authorList>
    </citation>
    <scope>NUCLEOTIDE SEQUENCE</scope>
    <source>
        <strain evidence="1">CLA-AA-H204</strain>
    </source>
</reference>
<name>A0AAW4W858_9FIRM</name>
<proteinExistence type="predicted"/>
<sequence>MYRNMLDYNDGDMLCQTSDNIAMDMEGHLMSRVSDNMALDLDTGEIHLISSWSSDEEDE</sequence>
<accession>A0AAW4W858</accession>